<evidence type="ECO:0000256" key="7">
    <source>
        <dbReference type="SAM" id="SignalP"/>
    </source>
</evidence>
<organism evidence="8 9">
    <name type="scientific">Aspergillus lucknowensis</name>
    <dbReference type="NCBI Taxonomy" id="176173"/>
    <lineage>
        <taxon>Eukaryota</taxon>
        <taxon>Fungi</taxon>
        <taxon>Dikarya</taxon>
        <taxon>Ascomycota</taxon>
        <taxon>Pezizomycotina</taxon>
        <taxon>Eurotiomycetes</taxon>
        <taxon>Eurotiomycetidae</taxon>
        <taxon>Eurotiales</taxon>
        <taxon>Aspergillaceae</taxon>
        <taxon>Aspergillus</taxon>
        <taxon>Aspergillus subgen. Nidulantes</taxon>
    </lineage>
</organism>
<dbReference type="InterPro" id="IPR002401">
    <property type="entry name" value="Cyt_P450_E_grp-I"/>
</dbReference>
<protein>
    <submittedName>
        <fullName evidence="8">Cytochrome P450 2D18</fullName>
    </submittedName>
</protein>
<evidence type="ECO:0000256" key="3">
    <source>
        <dbReference type="ARBA" id="ARBA00022723"/>
    </source>
</evidence>
<keyword evidence="7" id="KW-0732">Signal</keyword>
<keyword evidence="9" id="KW-1185">Reference proteome</keyword>
<name>A0ABR4LCD4_9EURO</name>
<evidence type="ECO:0000313" key="9">
    <source>
        <dbReference type="Proteomes" id="UP001610432"/>
    </source>
</evidence>
<dbReference type="PRINTS" id="PR00463">
    <property type="entry name" value="EP450I"/>
</dbReference>
<dbReference type="Pfam" id="PF00067">
    <property type="entry name" value="p450"/>
    <property type="match status" value="1"/>
</dbReference>
<dbReference type="PANTHER" id="PTHR46300:SF2">
    <property type="entry name" value="CYTOCHROME P450 MONOOXYGENASE ALNH-RELATED"/>
    <property type="match status" value="1"/>
</dbReference>
<keyword evidence="6" id="KW-0503">Monooxygenase</keyword>
<comment type="cofactor">
    <cofactor evidence="1">
        <name>heme</name>
        <dbReference type="ChEBI" id="CHEBI:30413"/>
    </cofactor>
</comment>
<keyword evidence="4" id="KW-0560">Oxidoreductase</keyword>
<comment type="caution">
    <text evidence="8">The sequence shown here is derived from an EMBL/GenBank/DDBJ whole genome shotgun (WGS) entry which is preliminary data.</text>
</comment>
<accession>A0ABR4LCD4</accession>
<reference evidence="8 9" key="1">
    <citation type="submission" date="2024-07" db="EMBL/GenBank/DDBJ databases">
        <title>Section-level genome sequencing and comparative genomics of Aspergillus sections Usti and Cavernicolus.</title>
        <authorList>
            <consortium name="Lawrence Berkeley National Laboratory"/>
            <person name="Nybo J.L."/>
            <person name="Vesth T.C."/>
            <person name="Theobald S."/>
            <person name="Frisvad J.C."/>
            <person name="Larsen T.O."/>
            <person name="Kjaerboelling I."/>
            <person name="Rothschild-Mancinelli K."/>
            <person name="Lyhne E.K."/>
            <person name="Kogle M.E."/>
            <person name="Barry K."/>
            <person name="Clum A."/>
            <person name="Na H."/>
            <person name="Ledsgaard L."/>
            <person name="Lin J."/>
            <person name="Lipzen A."/>
            <person name="Kuo A."/>
            <person name="Riley R."/>
            <person name="Mondo S."/>
            <person name="Labutti K."/>
            <person name="Haridas S."/>
            <person name="Pangalinan J."/>
            <person name="Salamov A.A."/>
            <person name="Simmons B.A."/>
            <person name="Magnuson J.K."/>
            <person name="Chen J."/>
            <person name="Drula E."/>
            <person name="Henrissat B."/>
            <person name="Wiebenga A."/>
            <person name="Lubbers R.J."/>
            <person name="Gomes A.C."/>
            <person name="Macurrencykelacurrency M.R."/>
            <person name="Stajich J."/>
            <person name="Grigoriev I.V."/>
            <person name="Mortensen U.H."/>
            <person name="De Vries R.P."/>
            <person name="Baker S.E."/>
            <person name="Andersen M.R."/>
        </authorList>
    </citation>
    <scope>NUCLEOTIDE SEQUENCE [LARGE SCALE GENOMIC DNA]</scope>
    <source>
        <strain evidence="8 9">CBS 449.75</strain>
    </source>
</reference>
<dbReference type="GeneID" id="98149862"/>
<dbReference type="PANTHER" id="PTHR46300">
    <property type="entry name" value="P450, PUTATIVE (EUROFUNG)-RELATED-RELATED"/>
    <property type="match status" value="1"/>
</dbReference>
<evidence type="ECO:0000256" key="1">
    <source>
        <dbReference type="ARBA" id="ARBA00001971"/>
    </source>
</evidence>
<dbReference type="EMBL" id="JBFXLQ010000071">
    <property type="protein sequence ID" value="KAL2862208.1"/>
    <property type="molecule type" value="Genomic_DNA"/>
</dbReference>
<proteinExistence type="inferred from homology"/>
<dbReference type="RefSeq" id="XP_070881187.1">
    <property type="nucleotide sequence ID" value="XM_071034790.1"/>
</dbReference>
<dbReference type="Proteomes" id="UP001610432">
    <property type="component" value="Unassembled WGS sequence"/>
</dbReference>
<evidence type="ECO:0000256" key="2">
    <source>
        <dbReference type="ARBA" id="ARBA00010617"/>
    </source>
</evidence>
<evidence type="ECO:0000256" key="6">
    <source>
        <dbReference type="ARBA" id="ARBA00023033"/>
    </source>
</evidence>
<dbReference type="InterPro" id="IPR001128">
    <property type="entry name" value="Cyt_P450"/>
</dbReference>
<dbReference type="CDD" id="cd11065">
    <property type="entry name" value="CYP64-like"/>
    <property type="match status" value="1"/>
</dbReference>
<dbReference type="Gene3D" id="1.10.630.10">
    <property type="entry name" value="Cytochrome P450"/>
    <property type="match status" value="1"/>
</dbReference>
<evidence type="ECO:0000256" key="4">
    <source>
        <dbReference type="ARBA" id="ARBA00023002"/>
    </source>
</evidence>
<comment type="similarity">
    <text evidence="2">Belongs to the cytochrome P450 family.</text>
</comment>
<evidence type="ECO:0000313" key="8">
    <source>
        <dbReference type="EMBL" id="KAL2862208.1"/>
    </source>
</evidence>
<sequence>METSLLTGVLLTAAAVCLAAVVLSKGGSAGGPPTLPLIGNMHQIPRAGIHLHFTEWARKYGPILPVKIGRGAMVVLSSARHAVEILDKQAAFTSHRPPSYVLGDLVFKGDHPMFMDADERWKLRRKLYFQLVNEARCNAEHMSLVEAESTQLLSDICLEPDSLMYHPGRYSNSIIMSLVFGIRTPRYDTPHYLELQRVVTEMSGLGEIGASPPVDWFPMLKYIPERLWGNWRTRAAKLRRRILGLYAPLVDQVIERRKNEIGHRGSFLDGVLDQNEKLGLARTEIEIMCGNLLEGGTDTMATTLLVFCQAMAMNPHVQEEAQSEMDAVLSDSEMPSWEHRDKLPYVCMITKELLRWRPPAPGSFPHALAKDSEIAGTKYPKATALIINIWGIHHDESAYADPSSFNPRRFAHQLQPAPVYANSQDASKRDHFGYGIGRRICPGIHLAERTLFTAVARMIWGLSIQLRKDDRGNPIPLDVSPETGYSDGFLNQCRPFRVDVRPRSERRKEVVMTAKAAAEVDVFAKFS</sequence>
<feature type="signal peptide" evidence="7">
    <location>
        <begin position="1"/>
        <end position="19"/>
    </location>
</feature>
<dbReference type="InterPro" id="IPR036396">
    <property type="entry name" value="Cyt_P450_sf"/>
</dbReference>
<gene>
    <name evidence="8" type="ORF">BJX67DRAFT_391483</name>
</gene>
<keyword evidence="5" id="KW-0408">Iron</keyword>
<evidence type="ECO:0000256" key="5">
    <source>
        <dbReference type="ARBA" id="ARBA00023004"/>
    </source>
</evidence>
<keyword evidence="3" id="KW-0479">Metal-binding</keyword>
<dbReference type="InterPro" id="IPR050364">
    <property type="entry name" value="Cytochrome_P450_fung"/>
</dbReference>
<feature type="chain" id="PRO_5045595726" evidence="7">
    <location>
        <begin position="20"/>
        <end position="527"/>
    </location>
</feature>
<dbReference type="SUPFAM" id="SSF48264">
    <property type="entry name" value="Cytochrome P450"/>
    <property type="match status" value="1"/>
</dbReference>